<dbReference type="InterPro" id="IPR052186">
    <property type="entry name" value="Hydantoin_racemase-like"/>
</dbReference>
<dbReference type="PANTHER" id="PTHR28047:SF5">
    <property type="entry name" value="PROTEIN DCG1"/>
    <property type="match status" value="1"/>
</dbReference>
<evidence type="ECO:0000313" key="2">
    <source>
        <dbReference type="EMBL" id="MEE3851107.1"/>
    </source>
</evidence>
<evidence type="ECO:0000256" key="1">
    <source>
        <dbReference type="ARBA" id="ARBA00038414"/>
    </source>
</evidence>
<dbReference type="InterPro" id="IPR015942">
    <property type="entry name" value="Asp/Glu/hydantoin_racemase"/>
</dbReference>
<accession>A0ABU7MDJ5</accession>
<dbReference type="Proteomes" id="UP001347146">
    <property type="component" value="Unassembled WGS sequence"/>
</dbReference>
<organism evidence="2 3">
    <name type="scientific">Gordonia sesuvii</name>
    <dbReference type="NCBI Taxonomy" id="3116777"/>
    <lineage>
        <taxon>Bacteria</taxon>
        <taxon>Bacillati</taxon>
        <taxon>Actinomycetota</taxon>
        <taxon>Actinomycetes</taxon>
        <taxon>Mycobacteriales</taxon>
        <taxon>Gordoniaceae</taxon>
        <taxon>Gordonia</taxon>
    </lineage>
</organism>
<comment type="caution">
    <text evidence="2">The sequence shown here is derived from an EMBL/GenBank/DDBJ whole genome shotgun (WGS) entry which is preliminary data.</text>
</comment>
<dbReference type="EMBL" id="JAZDUF010000003">
    <property type="protein sequence ID" value="MEE3851107.1"/>
    <property type="molecule type" value="Genomic_DNA"/>
</dbReference>
<dbReference type="Gene3D" id="3.40.50.12500">
    <property type="match status" value="1"/>
</dbReference>
<dbReference type="InterPro" id="IPR053714">
    <property type="entry name" value="Iso_Racemase_Enz_sf"/>
</dbReference>
<proteinExistence type="inferred from homology"/>
<dbReference type="Pfam" id="PF01177">
    <property type="entry name" value="Asp_Glu_race"/>
    <property type="match status" value="1"/>
</dbReference>
<gene>
    <name evidence="2" type="ORF">VZC37_12235</name>
</gene>
<sequence>MRICVINPNTSSAMTDIIATAARSVARPDCEIVAVTSSMGPASIESHYDEALAVPGLLRAIAENPDCDGYLIACFGDPGLDAAREVAAAPVLGIAEAAMHLAGPLGRSFSVVTTLHRTIGRATDLVDHNGFAGRCAGIHACDIPVLELETNPATAEILEKACREALHTDGSDAIVLGCAGMADLAHRIGDEIGAPVVDGVAAGVGMLTSMAAMGLRTGTASGEFRPPPAKEYSGILRDFGIGRPGS</sequence>
<dbReference type="PANTHER" id="PTHR28047">
    <property type="entry name" value="PROTEIN DCG1"/>
    <property type="match status" value="1"/>
</dbReference>
<keyword evidence="3" id="KW-1185">Reference proteome</keyword>
<comment type="similarity">
    <text evidence="1">Belongs to the HyuE racemase family.</text>
</comment>
<name>A0ABU7MDJ5_9ACTN</name>
<protein>
    <submittedName>
        <fullName evidence="2">Aspartate/glutamate racemase family protein</fullName>
    </submittedName>
</protein>
<evidence type="ECO:0000313" key="3">
    <source>
        <dbReference type="Proteomes" id="UP001347146"/>
    </source>
</evidence>
<reference evidence="2 3" key="1">
    <citation type="submission" date="2024-01" db="EMBL/GenBank/DDBJ databases">
        <title>Draft genome sequence of Gordonia sp. LSe1-13.</title>
        <authorList>
            <person name="Suphannarot A."/>
            <person name="Mingma R."/>
        </authorList>
    </citation>
    <scope>NUCLEOTIDE SEQUENCE [LARGE SCALE GENOMIC DNA]</scope>
    <source>
        <strain evidence="2 3">LSe1-13</strain>
    </source>
</reference>
<dbReference type="RefSeq" id="WP_330432791.1">
    <property type="nucleotide sequence ID" value="NZ_JAZDUF010000003.1"/>
</dbReference>